<reference evidence="14 15" key="1">
    <citation type="journal article" date="2011" name="Proc. Natl. Acad. Sci. U.S.A.">
        <title>Niche of harmful alga Aureococcus anophagefferens revealed through ecogenomics.</title>
        <authorList>
            <person name="Gobler C.J."/>
            <person name="Berry D.L."/>
            <person name="Dyhrman S.T."/>
            <person name="Wilhelm S.W."/>
            <person name="Salamov A."/>
            <person name="Lobanov A.V."/>
            <person name="Zhang Y."/>
            <person name="Collier J.L."/>
            <person name="Wurch L.L."/>
            <person name="Kustka A.B."/>
            <person name="Dill B.D."/>
            <person name="Shah M."/>
            <person name="VerBerkmoes N.C."/>
            <person name="Kuo A."/>
            <person name="Terry A."/>
            <person name="Pangilinan J."/>
            <person name="Lindquist E.A."/>
            <person name="Lucas S."/>
            <person name="Paulsen I.T."/>
            <person name="Hattenrath-Lehmann T.K."/>
            <person name="Talmage S.C."/>
            <person name="Walker E.A."/>
            <person name="Koch F."/>
            <person name="Burson A.M."/>
            <person name="Marcoval M.A."/>
            <person name="Tang Y.Z."/>
            <person name="Lecleir G.R."/>
            <person name="Coyne K.J."/>
            <person name="Berg G.M."/>
            <person name="Bertrand E.M."/>
            <person name="Saito M.A."/>
            <person name="Gladyshev V.N."/>
            <person name="Grigoriev I.V."/>
        </authorList>
    </citation>
    <scope>NUCLEOTIDE SEQUENCE [LARGE SCALE GENOMIC DNA]</scope>
    <source>
        <strain evidence="15">CCMP 1984</strain>
    </source>
</reference>
<dbReference type="PANTHER" id="PTHR10617:SF107">
    <property type="entry name" value="ELECTRON TRANSFER FLAVOPROTEIN-UBIQUINONE OXIDOREDUCTASE, MITOCHONDRIAL"/>
    <property type="match status" value="1"/>
</dbReference>
<evidence type="ECO:0000256" key="12">
    <source>
        <dbReference type="RuleBase" id="RU366068"/>
    </source>
</evidence>
<sequence length="592" mass="63902">MASRGLALLRRLPRASPRSAPTRSLCAATEEVERDSMEYDVVIVGAGPAGLASAIRLKQLEAEAGTELAVCVVEKASEVGAHVVSGNVFEPRALDELLPDWRDDGEAPLHTKVLNDTFHYLTGESGSIPLPCPPQLHNDGNYVASLSQVVRWLGDKAEELGVEIYPGFAAAEVLYADDGAVKGVATRDTGRNKDGTPGDAFEPGVELVAKQTLFAEGARGSCAEEVMKTFDLRRDCDPQQFGLGIKEVWEVPEDHPEFAPGLVQHTLGWPLDPATYGGTFLYHMAPNLVQVGLVVGLDYANPHLSPYKEFQRLKHHPKIARYLEGGEPVAYAARVINEGGLQSVPRLSFPGGALVGCSAGFLNVPKIKGTHTAMKSGMLAAEAVFDCVRATAEDEEAAYGAEPVGYQAAFESSWIREELHAVRNYKPAFGKWGLYGGVAYSGLSAYVLRGKEPWTFSHDHVDSQTTVKSDDPKAKPIDYPKPDGKLSFPLLDNLARAVVDHADQPSHLRVKPELASEVLGKAARSLKEHGAPEANFCPAGVYEYADDADGDPELVINAQNCVHCKCCSIKMPFEYVQWTVPEGGGGPNYQIT</sequence>
<dbReference type="SUPFAM" id="SSF54862">
    <property type="entry name" value="4Fe-4S ferredoxins"/>
    <property type="match status" value="1"/>
</dbReference>
<organism evidence="15">
    <name type="scientific">Aureococcus anophagefferens</name>
    <name type="common">Harmful bloom alga</name>
    <dbReference type="NCBI Taxonomy" id="44056"/>
    <lineage>
        <taxon>Eukaryota</taxon>
        <taxon>Sar</taxon>
        <taxon>Stramenopiles</taxon>
        <taxon>Ochrophyta</taxon>
        <taxon>Pelagophyceae</taxon>
        <taxon>Pelagomonadales</taxon>
        <taxon>Pelagomonadaceae</taxon>
        <taxon>Aureococcus</taxon>
    </lineage>
</organism>
<proteinExistence type="predicted"/>
<gene>
    <name evidence="14" type="ORF">AURANDRAFT_71690</name>
</gene>
<keyword evidence="4 12" id="KW-0285">Flavoprotein</keyword>
<dbReference type="InterPro" id="IPR040156">
    <property type="entry name" value="ETF-QO"/>
</dbReference>
<dbReference type="Pfam" id="PF13450">
    <property type="entry name" value="NAD_binding_8"/>
    <property type="match status" value="1"/>
</dbReference>
<dbReference type="InterPro" id="IPR017896">
    <property type="entry name" value="4Fe4S_Fe-S-bd"/>
</dbReference>
<dbReference type="RefSeq" id="XP_009037229.1">
    <property type="nucleotide sequence ID" value="XM_009038981.1"/>
</dbReference>
<keyword evidence="11 12" id="KW-0830">Ubiquinone</keyword>
<keyword evidence="9 12" id="KW-0408">Iron</keyword>
<evidence type="ECO:0000256" key="8">
    <source>
        <dbReference type="ARBA" id="ARBA00023002"/>
    </source>
</evidence>
<evidence type="ECO:0000256" key="4">
    <source>
        <dbReference type="ARBA" id="ARBA00022630"/>
    </source>
</evidence>
<evidence type="ECO:0000256" key="6">
    <source>
        <dbReference type="ARBA" id="ARBA00022827"/>
    </source>
</evidence>
<dbReference type="GO" id="GO:0004174">
    <property type="term" value="F:electron-transferring-flavoprotein dehydrogenase activity"/>
    <property type="evidence" value="ECO:0007669"/>
    <property type="project" value="UniProtKB-UniRule"/>
</dbReference>
<comment type="function">
    <text evidence="2 12">Accepts electrons from ETF and reduces ubiquinone.</text>
</comment>
<comment type="cofactor">
    <cofactor evidence="1 12">
        <name>FAD</name>
        <dbReference type="ChEBI" id="CHEBI:57692"/>
    </cofactor>
</comment>
<evidence type="ECO:0000256" key="9">
    <source>
        <dbReference type="ARBA" id="ARBA00023004"/>
    </source>
</evidence>
<evidence type="ECO:0000256" key="3">
    <source>
        <dbReference type="ARBA" id="ARBA00022448"/>
    </source>
</evidence>
<dbReference type="EC" id="1.5.5.1" evidence="12"/>
<evidence type="ECO:0000259" key="13">
    <source>
        <dbReference type="PROSITE" id="PS51379"/>
    </source>
</evidence>
<feature type="domain" description="4Fe-4S ferredoxin-type" evidence="13">
    <location>
        <begin position="552"/>
        <end position="581"/>
    </location>
</feature>
<keyword evidence="10 12" id="KW-0411">Iron-sulfur</keyword>
<dbReference type="GO" id="GO:0046872">
    <property type="term" value="F:metal ion binding"/>
    <property type="evidence" value="ECO:0007669"/>
    <property type="project" value="UniProtKB-KW"/>
</dbReference>
<dbReference type="PANTHER" id="PTHR10617">
    <property type="entry name" value="ELECTRON TRANSFER FLAVOPROTEIN-UBIQUINONE OXIDOREDUCTASE"/>
    <property type="match status" value="1"/>
</dbReference>
<dbReference type="InterPro" id="IPR007859">
    <property type="entry name" value="ETF-QO/FixX_C"/>
</dbReference>
<dbReference type="Pfam" id="PF21162">
    <property type="entry name" value="ETFQO_UQ-bd"/>
    <property type="match status" value="1"/>
</dbReference>
<dbReference type="Proteomes" id="UP000002729">
    <property type="component" value="Unassembled WGS sequence"/>
</dbReference>
<dbReference type="Gene3D" id="3.50.50.60">
    <property type="entry name" value="FAD/NAD(P)-binding domain"/>
    <property type="match status" value="1"/>
</dbReference>
<evidence type="ECO:0000256" key="10">
    <source>
        <dbReference type="ARBA" id="ARBA00023014"/>
    </source>
</evidence>
<dbReference type="GO" id="GO:0051539">
    <property type="term" value="F:4 iron, 4 sulfur cluster binding"/>
    <property type="evidence" value="ECO:0007669"/>
    <property type="project" value="UniProtKB-UniRule"/>
</dbReference>
<dbReference type="SUPFAM" id="SSF54373">
    <property type="entry name" value="FAD-linked reductases, C-terminal domain"/>
    <property type="match status" value="1"/>
</dbReference>
<keyword evidence="6 12" id="KW-0274">FAD</keyword>
<evidence type="ECO:0000313" key="15">
    <source>
        <dbReference type="Proteomes" id="UP000002729"/>
    </source>
</evidence>
<dbReference type="AlphaFoldDB" id="F0YA11"/>
<dbReference type="Pfam" id="PF05187">
    <property type="entry name" value="Fer4_ETF_QO"/>
    <property type="match status" value="1"/>
</dbReference>
<protein>
    <recommendedName>
        <fullName evidence="12">Electron transfer flavoprotein-ubiquinone oxidoreductase</fullName>
        <shortName evidence="12">ETF-QO</shortName>
        <ecNumber evidence="12">1.5.5.1</ecNumber>
    </recommendedName>
</protein>
<keyword evidence="8 12" id="KW-0560">Oxidoreductase</keyword>
<dbReference type="SUPFAM" id="SSF51905">
    <property type="entry name" value="FAD/NAD(P)-binding domain"/>
    <property type="match status" value="1"/>
</dbReference>
<dbReference type="EMBL" id="GL833129">
    <property type="protein sequence ID" value="EGB07850.1"/>
    <property type="molecule type" value="Genomic_DNA"/>
</dbReference>
<comment type="cofactor">
    <cofactor evidence="12">
        <name>[4Fe-4S] cluster</name>
        <dbReference type="ChEBI" id="CHEBI:49883"/>
    </cofactor>
    <text evidence="12">Binds 1 [4Fe-4S] cluster.</text>
</comment>
<evidence type="ECO:0000256" key="11">
    <source>
        <dbReference type="ARBA" id="ARBA00023075"/>
    </source>
</evidence>
<evidence type="ECO:0000256" key="2">
    <source>
        <dbReference type="ARBA" id="ARBA00002819"/>
    </source>
</evidence>
<dbReference type="GO" id="GO:0005743">
    <property type="term" value="C:mitochondrial inner membrane"/>
    <property type="evidence" value="ECO:0007669"/>
    <property type="project" value="TreeGrafter"/>
</dbReference>
<keyword evidence="7 12" id="KW-0249">Electron transport</keyword>
<dbReference type="OrthoDB" id="437331at2759"/>
<keyword evidence="15" id="KW-1185">Reference proteome</keyword>
<dbReference type="InterPro" id="IPR049398">
    <property type="entry name" value="ETF-QO/FixC_UQ-bd"/>
</dbReference>
<comment type="catalytic activity">
    <reaction evidence="12">
        <text>a ubiquinone + reduced [electron-transfer flavoprotein] = a ubiquinol + oxidized [electron-transfer flavoprotein] + H(+)</text>
        <dbReference type="Rhea" id="RHEA:24052"/>
        <dbReference type="Rhea" id="RHEA-COMP:9565"/>
        <dbReference type="Rhea" id="RHEA-COMP:9566"/>
        <dbReference type="Rhea" id="RHEA-COMP:10685"/>
        <dbReference type="Rhea" id="RHEA-COMP:10686"/>
        <dbReference type="ChEBI" id="CHEBI:15378"/>
        <dbReference type="ChEBI" id="CHEBI:16389"/>
        <dbReference type="ChEBI" id="CHEBI:17976"/>
        <dbReference type="ChEBI" id="CHEBI:57692"/>
        <dbReference type="ChEBI" id="CHEBI:58307"/>
        <dbReference type="EC" id="1.5.5.1"/>
    </reaction>
</comment>
<evidence type="ECO:0000256" key="5">
    <source>
        <dbReference type="ARBA" id="ARBA00022723"/>
    </source>
</evidence>
<keyword evidence="5 12" id="KW-0479">Metal-binding</keyword>
<dbReference type="GeneID" id="20228347"/>
<dbReference type="Gene3D" id="3.30.9.90">
    <property type="match status" value="1"/>
</dbReference>
<dbReference type="KEGG" id="aaf:AURANDRAFT_71690"/>
<accession>F0YA11</accession>
<dbReference type="Gene3D" id="3.30.70.20">
    <property type="match status" value="1"/>
</dbReference>
<dbReference type="OMA" id="INFQNCV"/>
<dbReference type="PROSITE" id="PS51379">
    <property type="entry name" value="4FE4S_FER_2"/>
    <property type="match status" value="1"/>
</dbReference>
<evidence type="ECO:0000256" key="1">
    <source>
        <dbReference type="ARBA" id="ARBA00001974"/>
    </source>
</evidence>
<dbReference type="InterPro" id="IPR036188">
    <property type="entry name" value="FAD/NAD-bd_sf"/>
</dbReference>
<dbReference type="eggNOG" id="KOG2415">
    <property type="taxonomic scope" value="Eukaryota"/>
</dbReference>
<name>F0YA11_AURAN</name>
<evidence type="ECO:0000313" key="14">
    <source>
        <dbReference type="EMBL" id="EGB07850.1"/>
    </source>
</evidence>
<evidence type="ECO:0000256" key="7">
    <source>
        <dbReference type="ARBA" id="ARBA00022982"/>
    </source>
</evidence>
<dbReference type="InParanoid" id="F0YA11"/>
<keyword evidence="3 12" id="KW-0813">Transport</keyword>